<dbReference type="InterPro" id="IPR005648">
    <property type="entry name" value="FlgD"/>
</dbReference>
<feature type="compositionally biased region" description="Low complexity" evidence="6">
    <location>
        <begin position="9"/>
        <end position="29"/>
    </location>
</feature>
<keyword evidence="3 5" id="KW-1005">Bacterial flagellum biogenesis</keyword>
<keyword evidence="8" id="KW-0282">Flagellum</keyword>
<dbReference type="GO" id="GO:0044781">
    <property type="term" value="P:bacterial-type flagellum organization"/>
    <property type="evidence" value="ECO:0007669"/>
    <property type="project" value="UniProtKB-UniRule"/>
</dbReference>
<dbReference type="KEGG" id="cavi:CAV_0056"/>
<keyword evidence="9" id="KW-1185">Reference proteome</keyword>
<protein>
    <recommendedName>
        <fullName evidence="2 5">Basal-body rod modification protein FlgD</fullName>
    </recommendedName>
</protein>
<comment type="similarity">
    <text evidence="1 5">Belongs to the FlgD family.</text>
</comment>
<evidence type="ECO:0000259" key="7">
    <source>
        <dbReference type="Pfam" id="PF13860"/>
    </source>
</evidence>
<keyword evidence="8" id="KW-0966">Cell projection</keyword>
<dbReference type="Pfam" id="PF03963">
    <property type="entry name" value="FlgD"/>
    <property type="match status" value="1"/>
</dbReference>
<evidence type="ECO:0000256" key="2">
    <source>
        <dbReference type="ARBA" id="ARBA00016013"/>
    </source>
</evidence>
<dbReference type="Pfam" id="PF13860">
    <property type="entry name" value="FlgD_ig"/>
    <property type="match status" value="1"/>
</dbReference>
<dbReference type="Proteomes" id="UP000201169">
    <property type="component" value="Chromosome"/>
</dbReference>
<gene>
    <name evidence="8" type="primary">flgD</name>
    <name evidence="8" type="ORF">CAV_0056</name>
</gene>
<organism evidence="8 9">
    <name type="scientific">Campylobacter avium LMG 24591</name>
    <dbReference type="NCBI Taxonomy" id="522484"/>
    <lineage>
        <taxon>Bacteria</taxon>
        <taxon>Pseudomonadati</taxon>
        <taxon>Campylobacterota</taxon>
        <taxon>Epsilonproteobacteria</taxon>
        <taxon>Campylobacterales</taxon>
        <taxon>Campylobacteraceae</taxon>
        <taxon>Campylobacter</taxon>
    </lineage>
</organism>
<evidence type="ECO:0000256" key="5">
    <source>
        <dbReference type="RuleBase" id="RU362076"/>
    </source>
</evidence>
<dbReference type="EMBL" id="CP022347">
    <property type="protein sequence ID" value="ASQ29737.1"/>
    <property type="molecule type" value="Genomic_DNA"/>
</dbReference>
<dbReference type="AlphaFoldDB" id="A0A222MUJ9"/>
<dbReference type="Gene3D" id="2.30.30.910">
    <property type="match status" value="1"/>
</dbReference>
<keyword evidence="8" id="KW-0969">Cilium</keyword>
<name>A0A222MUJ9_9BACT</name>
<sequence>MAVSGIASNNNFATATNTNTKNTTNTNDTGVSDSTTQGAMNAILGKDDFLKLLLIEMQHQDPTDPMDTDKMLTQTSQLAALEMQQNTNTAMQNMVDTMITLSEVMLAGQNLSALNALGKMAVIEDNYVPMGDSAENIDITMYLPKDTKDGATFQVFDANGNVVKNIKIGKDDLKQGVNTITWDGTDDEGNFVGKGNYTVRASYTDVDGGTSTSSFGAYPIESIKFKEGIPYAVLAGKEIKFDLIAQITA</sequence>
<evidence type="ECO:0000256" key="6">
    <source>
        <dbReference type="SAM" id="MobiDB-lite"/>
    </source>
</evidence>
<comment type="function">
    <text evidence="4 5">Required for flagellar hook formation. May act as a scaffolding protein.</text>
</comment>
<dbReference type="Gene3D" id="2.60.40.4070">
    <property type="match status" value="1"/>
</dbReference>
<proteinExistence type="inferred from homology"/>
<dbReference type="NCBIfam" id="NF009452">
    <property type="entry name" value="PRK12812.1"/>
    <property type="match status" value="1"/>
</dbReference>
<feature type="region of interest" description="Disordered" evidence="6">
    <location>
        <begin position="1"/>
        <end position="34"/>
    </location>
</feature>
<feature type="domain" description="FlgD/Vpr Ig-like" evidence="7">
    <location>
        <begin position="131"/>
        <end position="205"/>
    </location>
</feature>
<evidence type="ECO:0000313" key="8">
    <source>
        <dbReference type="EMBL" id="ASQ29737.1"/>
    </source>
</evidence>
<evidence type="ECO:0000256" key="4">
    <source>
        <dbReference type="ARBA" id="ARBA00024746"/>
    </source>
</evidence>
<evidence type="ECO:0000313" key="9">
    <source>
        <dbReference type="Proteomes" id="UP000201169"/>
    </source>
</evidence>
<dbReference type="RefSeq" id="WP_094324530.1">
    <property type="nucleotide sequence ID" value="NZ_CP022347.1"/>
</dbReference>
<dbReference type="InterPro" id="IPR025965">
    <property type="entry name" value="FlgD/Vpr_Ig-like"/>
</dbReference>
<dbReference type="OrthoDB" id="9785233at2"/>
<evidence type="ECO:0000256" key="3">
    <source>
        <dbReference type="ARBA" id="ARBA00022795"/>
    </source>
</evidence>
<reference evidence="8 9" key="1">
    <citation type="submission" date="2017-07" db="EMBL/GenBank/DDBJ databases">
        <title>Analysis of two Campylobacter avium genomes and identification of a novel hippuricase gene.</title>
        <authorList>
            <person name="Miller W.G."/>
            <person name="Chapman M.H."/>
            <person name="Yee E."/>
            <person name="Revez J."/>
            <person name="Bono J.L."/>
            <person name="Rossi M."/>
        </authorList>
    </citation>
    <scope>NUCLEOTIDE SEQUENCE [LARGE SCALE GENOMIC DNA]</scope>
    <source>
        <strain evidence="8 9">LMG 24591</strain>
    </source>
</reference>
<accession>A0A222MUJ9</accession>
<evidence type="ECO:0000256" key="1">
    <source>
        <dbReference type="ARBA" id="ARBA00010577"/>
    </source>
</evidence>